<comment type="caution">
    <text evidence="3">The sequence shown here is derived from an EMBL/GenBank/DDBJ whole genome shotgun (WGS) entry which is preliminary data.</text>
</comment>
<name>A0A4V5NUQ3_9GAMM</name>
<feature type="binding site" evidence="2">
    <location>
        <position position="193"/>
    </location>
    <ligand>
        <name>FAD</name>
        <dbReference type="ChEBI" id="CHEBI:57692"/>
    </ligand>
</feature>
<sequence>MNSDAINSVTIVGGGTAGWLTACYLARQLNQEAADTITITLVESPDVPIIGVGEGTWPTMRTTLQRIGVDESRFIRECDVSFKQASKFVNWHRPAQGNTDNFYYHLFDGPGFSWEFNPVPYWLDGSLGFSSYANAISLQEQVCQHHLAPKMMVTPQYQGVFNYAYHLDAGKFSQLLKTVATTELGVNYISANVTDVHLDNDGSIRSLSTDRTDDLGADLFIDCSGFKSLLLGEALKVPFIDLNDVLFVDRAVTIQAPYKTPECPIASQTISTAQEAGWIWDIGLQSRRGTGYVYSSKYSSAEQAEQLLRDYLNDSEAELEARHLQMRVGHRQTFWEKNCIGIGLSAAFMEPLEASAIFLIEAACFMLAEQFPKNQRGMDYVRNQFNESFAFRWQKTVEFIKMHYVLSERDDSPFWRDNKDPASIPEGLQQRLDYWLENPISKYDFSSQYEPFTKESYEFILYGMRPELRMDSPVTSPAQREKAQQQSQWLQQSWQQAKQQLPTNRELLTRLQENDFQKI</sequence>
<organism evidence="3 4">
    <name type="scientific">Thalassotalea mangrovi</name>
    <dbReference type="NCBI Taxonomy" id="2572245"/>
    <lineage>
        <taxon>Bacteria</taxon>
        <taxon>Pseudomonadati</taxon>
        <taxon>Pseudomonadota</taxon>
        <taxon>Gammaproteobacteria</taxon>
        <taxon>Alteromonadales</taxon>
        <taxon>Colwelliaceae</taxon>
        <taxon>Thalassotalea</taxon>
    </lineage>
</organism>
<feature type="binding site" evidence="2">
    <location>
        <position position="83"/>
    </location>
    <ligand>
        <name>7-chloro-L-tryptophan</name>
        <dbReference type="ChEBI" id="CHEBI:58713"/>
    </ligand>
</feature>
<dbReference type="InterPro" id="IPR036188">
    <property type="entry name" value="FAD/NAD-bd_sf"/>
</dbReference>
<dbReference type="Gene3D" id="3.50.50.60">
    <property type="entry name" value="FAD/NAD(P)-binding domain"/>
    <property type="match status" value="1"/>
</dbReference>
<dbReference type="GO" id="GO:0000166">
    <property type="term" value="F:nucleotide binding"/>
    <property type="evidence" value="ECO:0007669"/>
    <property type="project" value="UniProtKB-KW"/>
</dbReference>
<dbReference type="PIRSF" id="PIRSF011396">
    <property type="entry name" value="Trp_halogenase"/>
    <property type="match status" value="1"/>
</dbReference>
<feature type="binding site" evidence="2">
    <location>
        <position position="357"/>
    </location>
    <ligand>
        <name>FAD</name>
        <dbReference type="ChEBI" id="CHEBI:57692"/>
    </ligand>
</feature>
<feature type="binding site" evidence="2">
    <location>
        <position position="344"/>
    </location>
    <ligand>
        <name>FAD</name>
        <dbReference type="ChEBI" id="CHEBI:57692"/>
    </ligand>
</feature>
<proteinExistence type="predicted"/>
<evidence type="ECO:0000313" key="3">
    <source>
        <dbReference type="EMBL" id="TKB47462.1"/>
    </source>
</evidence>
<dbReference type="Pfam" id="PF04820">
    <property type="entry name" value="Trp_halogenase"/>
    <property type="match status" value="1"/>
</dbReference>
<dbReference type="Proteomes" id="UP000307999">
    <property type="component" value="Unassembled WGS sequence"/>
</dbReference>
<keyword evidence="2" id="KW-0274">FAD</keyword>
<dbReference type="AlphaFoldDB" id="A0A4V5NUQ3"/>
<feature type="active site" evidence="1">
    <location>
        <position position="83"/>
    </location>
</feature>
<dbReference type="PANTHER" id="PTHR43747:SF4">
    <property type="entry name" value="FLAVIN-DEPENDENT TRYPTOPHAN HALOGENASE"/>
    <property type="match status" value="1"/>
</dbReference>
<keyword evidence="2" id="KW-0285">Flavoprotein</keyword>
<dbReference type="InterPro" id="IPR050816">
    <property type="entry name" value="Flavin-dep_Halogenase_NPB"/>
</dbReference>
<evidence type="ECO:0000313" key="4">
    <source>
        <dbReference type="Proteomes" id="UP000307999"/>
    </source>
</evidence>
<feature type="binding site" evidence="2">
    <location>
        <position position="353"/>
    </location>
    <ligand>
        <name>L-tryptophan</name>
        <dbReference type="ChEBI" id="CHEBI:57912"/>
    </ligand>
</feature>
<dbReference type="EMBL" id="SWDB01000003">
    <property type="protein sequence ID" value="TKB47462.1"/>
    <property type="molecule type" value="Genomic_DNA"/>
</dbReference>
<evidence type="ECO:0000256" key="2">
    <source>
        <dbReference type="PIRSR" id="PIRSR011396-2"/>
    </source>
</evidence>
<evidence type="ECO:0000256" key="1">
    <source>
        <dbReference type="PIRSR" id="PIRSR011396-1"/>
    </source>
</evidence>
<keyword evidence="4" id="KW-1185">Reference proteome</keyword>
<accession>A0A4V5NUQ3</accession>
<dbReference type="OrthoDB" id="7178350at2"/>
<reference evidence="3 4" key="1">
    <citation type="submission" date="2019-04" db="EMBL/GenBank/DDBJ databases">
        <title>Thalassotalea guangxiensis sp. nov., isolated from sediment of the coastal wetland.</title>
        <authorList>
            <person name="Zheng S."/>
            <person name="Zhang D."/>
        </authorList>
    </citation>
    <scope>NUCLEOTIDE SEQUENCE [LARGE SCALE GENOMIC DNA]</scope>
    <source>
        <strain evidence="3 4">ZS-4</strain>
    </source>
</reference>
<dbReference type="GO" id="GO:0004497">
    <property type="term" value="F:monooxygenase activity"/>
    <property type="evidence" value="ECO:0007669"/>
    <property type="project" value="InterPro"/>
</dbReference>
<dbReference type="RefSeq" id="WP_136734273.1">
    <property type="nucleotide sequence ID" value="NZ_SWDB01000003.1"/>
</dbReference>
<keyword evidence="2" id="KW-0547">Nucleotide-binding</keyword>
<protein>
    <submittedName>
        <fullName evidence="3">Tryptophan 7-halogenase</fullName>
    </submittedName>
</protein>
<dbReference type="SUPFAM" id="SSF51905">
    <property type="entry name" value="FAD/NAD(P)-binding domain"/>
    <property type="match status" value="1"/>
</dbReference>
<gene>
    <name evidence="3" type="ORF">E8M12_01345</name>
</gene>
<dbReference type="PANTHER" id="PTHR43747">
    <property type="entry name" value="FAD-BINDING PROTEIN"/>
    <property type="match status" value="1"/>
</dbReference>
<feature type="binding site" evidence="2">
    <location>
        <begin position="14"/>
        <end position="17"/>
    </location>
    <ligand>
        <name>FAD</name>
        <dbReference type="ChEBI" id="CHEBI:57692"/>
    </ligand>
</feature>
<dbReference type="InterPro" id="IPR006905">
    <property type="entry name" value="Flavin_halogenase"/>
</dbReference>
<dbReference type="InterPro" id="IPR033856">
    <property type="entry name" value="Trp_halogen"/>
</dbReference>